<reference evidence="1 2" key="1">
    <citation type="journal article" date="2016" name="Int. J. Syst. Evol. Microbiol.">
        <title>Desulfotomaculum ferrireducens sp. nov., a moderately thermophilic sulfate-reducing and dissimilatory Fe(III)-reducing bacterium isolated from compost.</title>
        <authorList>
            <person name="Yang G."/>
            <person name="Guo J."/>
            <person name="Zhuang L."/>
            <person name="Yuan Y."/>
            <person name="Zhou S."/>
        </authorList>
    </citation>
    <scope>NUCLEOTIDE SEQUENCE [LARGE SCALE GENOMIC DNA]</scope>
    <source>
        <strain evidence="1 2">GSS09</strain>
    </source>
</reference>
<dbReference type="AlphaFoldDB" id="A0A1S6IZ19"/>
<sequence>MLPPDVEAVELEEMLPLMTLDDLEEMLHEIYDRLRTEKDGQKLMRLLTNRDIVEKAIEKFY</sequence>
<dbReference type="OrthoDB" id="1787446at2"/>
<dbReference type="STRING" id="1833852.B0537_13620"/>
<accession>A0A1S6IZ19</accession>
<protein>
    <submittedName>
        <fullName evidence="1">Uncharacterized protein</fullName>
    </submittedName>
</protein>
<keyword evidence="2" id="KW-1185">Reference proteome</keyword>
<evidence type="ECO:0000313" key="2">
    <source>
        <dbReference type="Proteomes" id="UP000189464"/>
    </source>
</evidence>
<organism evidence="1 2">
    <name type="scientific">Desulforamulus ferrireducens</name>
    <dbReference type="NCBI Taxonomy" id="1833852"/>
    <lineage>
        <taxon>Bacteria</taxon>
        <taxon>Bacillati</taxon>
        <taxon>Bacillota</taxon>
        <taxon>Clostridia</taxon>
        <taxon>Eubacteriales</taxon>
        <taxon>Peptococcaceae</taxon>
        <taxon>Desulforamulus</taxon>
    </lineage>
</organism>
<dbReference type="KEGG" id="dfg:B0537_13620"/>
<name>A0A1S6IZ19_9FIRM</name>
<evidence type="ECO:0000313" key="1">
    <source>
        <dbReference type="EMBL" id="AQS60018.1"/>
    </source>
</evidence>
<proteinExistence type="predicted"/>
<gene>
    <name evidence="1" type="ORF">B0537_13620</name>
</gene>
<dbReference type="Proteomes" id="UP000189464">
    <property type="component" value="Chromosome"/>
</dbReference>
<dbReference type="EMBL" id="CP019698">
    <property type="protein sequence ID" value="AQS60018.1"/>
    <property type="molecule type" value="Genomic_DNA"/>
</dbReference>